<keyword evidence="9" id="KW-1185">Reference proteome</keyword>
<feature type="binding site" description="axial binding residue" evidence="6">
    <location>
        <position position="295"/>
    </location>
    <ligand>
        <name>heme</name>
        <dbReference type="ChEBI" id="CHEBI:30413"/>
    </ligand>
    <ligandPart>
        <name>Fe</name>
        <dbReference type="ChEBI" id="CHEBI:18248"/>
    </ligandPart>
</feature>
<evidence type="ECO:0000256" key="4">
    <source>
        <dbReference type="ARBA" id="ARBA00023004"/>
    </source>
</evidence>
<evidence type="ECO:0008006" key="10">
    <source>
        <dbReference type="Google" id="ProtNLM"/>
    </source>
</evidence>
<keyword evidence="2 6" id="KW-0479">Metal-binding</keyword>
<dbReference type="Proteomes" id="UP001218218">
    <property type="component" value="Unassembled WGS sequence"/>
</dbReference>
<sequence>MCYFPFPLMLFAVCLVYHASALAVRDTQLSLLMLRSPGRRAVTNGDTVFTLASNGIIENESNVRVFESPSGQLNLQGILDIGLDGLIGFGFGVTTSSIKVALQGAKLDETLGELFLSNVSIRSQTNRTSSVDQDYADVVFASAIPLFPGNNGRCSRTCLVPHMYGKVLLQQAARRALLDIIEHKYGKRPSQYVLQEIPAHSNPPNTDIVNYSHCAKHRGNRCHTITLFSSRGLRLHGAVPPLLEHVVLLGSDFQLMEYTIPPGTAFDPERRLNDDSAASLRSAHLMPFGLGTRTCSGQSLAKAALCIAVAALVQNFTITSHASTTKASMTMGHGFPEPEPETETATWRLGQVQMFSDENLRCLGARPDRPTQSAFSNLRTLHG</sequence>
<evidence type="ECO:0000256" key="2">
    <source>
        <dbReference type="ARBA" id="ARBA00022723"/>
    </source>
</evidence>
<reference evidence="8" key="1">
    <citation type="submission" date="2023-03" db="EMBL/GenBank/DDBJ databases">
        <title>Massive genome expansion in bonnet fungi (Mycena s.s.) driven by repeated elements and novel gene families across ecological guilds.</title>
        <authorList>
            <consortium name="Lawrence Berkeley National Laboratory"/>
            <person name="Harder C.B."/>
            <person name="Miyauchi S."/>
            <person name="Viragh M."/>
            <person name="Kuo A."/>
            <person name="Thoen E."/>
            <person name="Andreopoulos B."/>
            <person name="Lu D."/>
            <person name="Skrede I."/>
            <person name="Drula E."/>
            <person name="Henrissat B."/>
            <person name="Morin E."/>
            <person name="Kohler A."/>
            <person name="Barry K."/>
            <person name="LaButti K."/>
            <person name="Morin E."/>
            <person name="Salamov A."/>
            <person name="Lipzen A."/>
            <person name="Mereny Z."/>
            <person name="Hegedus B."/>
            <person name="Baldrian P."/>
            <person name="Stursova M."/>
            <person name="Weitz H."/>
            <person name="Taylor A."/>
            <person name="Grigoriev I.V."/>
            <person name="Nagy L.G."/>
            <person name="Martin F."/>
            <person name="Kauserud H."/>
        </authorList>
    </citation>
    <scope>NUCLEOTIDE SEQUENCE</scope>
    <source>
        <strain evidence="8">CBHHK002</strain>
    </source>
</reference>
<dbReference type="PANTHER" id="PTHR24303">
    <property type="entry name" value="HEME-BINDING MONOOXYGENASE FAMILY"/>
    <property type="match status" value="1"/>
</dbReference>
<comment type="caution">
    <text evidence="8">The sequence shown here is derived from an EMBL/GenBank/DDBJ whole genome shotgun (WGS) entry which is preliminary data.</text>
</comment>
<keyword evidence="7" id="KW-0732">Signal</keyword>
<dbReference type="GO" id="GO:0016705">
    <property type="term" value="F:oxidoreductase activity, acting on paired donors, with incorporation or reduction of molecular oxygen"/>
    <property type="evidence" value="ECO:0007669"/>
    <property type="project" value="InterPro"/>
</dbReference>
<keyword evidence="6" id="KW-0349">Heme</keyword>
<dbReference type="AlphaFoldDB" id="A0AAD6YXA8"/>
<dbReference type="InterPro" id="IPR001128">
    <property type="entry name" value="Cyt_P450"/>
</dbReference>
<dbReference type="InterPro" id="IPR002401">
    <property type="entry name" value="Cyt_P450_E_grp-I"/>
</dbReference>
<gene>
    <name evidence="8" type="ORF">DFH08DRAFT_827813</name>
</gene>
<dbReference type="PRINTS" id="PR00463">
    <property type="entry name" value="EP450I"/>
</dbReference>
<dbReference type="Pfam" id="PF00067">
    <property type="entry name" value="p450"/>
    <property type="match status" value="1"/>
</dbReference>
<dbReference type="PANTHER" id="PTHR24303:SF31">
    <property type="entry name" value="CYTOCHROME P450 307A1-RELATED"/>
    <property type="match status" value="1"/>
</dbReference>
<dbReference type="GO" id="GO:0005506">
    <property type="term" value="F:iron ion binding"/>
    <property type="evidence" value="ECO:0007669"/>
    <property type="project" value="InterPro"/>
</dbReference>
<protein>
    <recommendedName>
        <fullName evidence="10">Cytochrome P450</fullName>
    </recommendedName>
</protein>
<dbReference type="EMBL" id="JARIHO010000143">
    <property type="protein sequence ID" value="KAJ7301103.1"/>
    <property type="molecule type" value="Genomic_DNA"/>
</dbReference>
<comment type="cofactor">
    <cofactor evidence="1 6">
        <name>heme</name>
        <dbReference type="ChEBI" id="CHEBI:30413"/>
    </cofactor>
</comment>
<evidence type="ECO:0000313" key="8">
    <source>
        <dbReference type="EMBL" id="KAJ7301103.1"/>
    </source>
</evidence>
<dbReference type="GO" id="GO:0004497">
    <property type="term" value="F:monooxygenase activity"/>
    <property type="evidence" value="ECO:0007669"/>
    <property type="project" value="UniProtKB-KW"/>
</dbReference>
<evidence type="ECO:0000313" key="9">
    <source>
        <dbReference type="Proteomes" id="UP001218218"/>
    </source>
</evidence>
<organism evidence="8 9">
    <name type="scientific">Mycena albidolilacea</name>
    <dbReference type="NCBI Taxonomy" id="1033008"/>
    <lineage>
        <taxon>Eukaryota</taxon>
        <taxon>Fungi</taxon>
        <taxon>Dikarya</taxon>
        <taxon>Basidiomycota</taxon>
        <taxon>Agaricomycotina</taxon>
        <taxon>Agaricomycetes</taxon>
        <taxon>Agaricomycetidae</taxon>
        <taxon>Agaricales</taxon>
        <taxon>Marasmiineae</taxon>
        <taxon>Mycenaceae</taxon>
        <taxon>Mycena</taxon>
    </lineage>
</organism>
<feature type="chain" id="PRO_5041980993" description="Cytochrome P450" evidence="7">
    <location>
        <begin position="24"/>
        <end position="383"/>
    </location>
</feature>
<evidence type="ECO:0000256" key="3">
    <source>
        <dbReference type="ARBA" id="ARBA00023002"/>
    </source>
</evidence>
<accession>A0AAD6YXA8</accession>
<proteinExistence type="predicted"/>
<evidence type="ECO:0000256" key="7">
    <source>
        <dbReference type="SAM" id="SignalP"/>
    </source>
</evidence>
<keyword evidence="3" id="KW-0560">Oxidoreductase</keyword>
<name>A0AAD6YXA8_9AGAR</name>
<evidence type="ECO:0000256" key="6">
    <source>
        <dbReference type="PIRSR" id="PIRSR602401-1"/>
    </source>
</evidence>
<dbReference type="Gene3D" id="1.10.630.10">
    <property type="entry name" value="Cytochrome P450"/>
    <property type="match status" value="1"/>
</dbReference>
<feature type="signal peptide" evidence="7">
    <location>
        <begin position="1"/>
        <end position="23"/>
    </location>
</feature>
<dbReference type="SUPFAM" id="SSF48264">
    <property type="entry name" value="Cytochrome P450"/>
    <property type="match status" value="1"/>
</dbReference>
<keyword evidence="5" id="KW-0503">Monooxygenase</keyword>
<evidence type="ECO:0000256" key="1">
    <source>
        <dbReference type="ARBA" id="ARBA00001971"/>
    </source>
</evidence>
<dbReference type="GO" id="GO:0020037">
    <property type="term" value="F:heme binding"/>
    <property type="evidence" value="ECO:0007669"/>
    <property type="project" value="InterPro"/>
</dbReference>
<dbReference type="InterPro" id="IPR036396">
    <property type="entry name" value="Cyt_P450_sf"/>
</dbReference>
<keyword evidence="4 6" id="KW-0408">Iron</keyword>
<evidence type="ECO:0000256" key="5">
    <source>
        <dbReference type="ARBA" id="ARBA00023033"/>
    </source>
</evidence>